<comment type="caution">
    <text evidence="6">The sequence shown here is derived from an EMBL/GenBank/DDBJ whole genome shotgun (WGS) entry which is preliminary data.</text>
</comment>
<evidence type="ECO:0000256" key="3">
    <source>
        <dbReference type="PROSITE-ProRule" id="PRU00221"/>
    </source>
</evidence>
<feature type="domain" description="Peptidase M16 C-terminal" evidence="5">
    <location>
        <begin position="534"/>
        <end position="718"/>
    </location>
</feature>
<dbReference type="InterPro" id="IPR015943">
    <property type="entry name" value="WD40/YVTN_repeat-like_dom_sf"/>
</dbReference>
<dbReference type="Gene3D" id="3.30.830.10">
    <property type="entry name" value="Metalloenzyme, LuxS/M16 peptidase-like"/>
    <property type="match status" value="2"/>
</dbReference>
<dbReference type="PANTHER" id="PTHR11851:SF116">
    <property type="entry name" value="CYTOCHROME B-C1 COMPLEX SUBUNIT 1, MITOCHONDRIAL"/>
    <property type="match status" value="1"/>
</dbReference>
<dbReference type="Proteomes" id="UP001558613">
    <property type="component" value="Unassembled WGS sequence"/>
</dbReference>
<dbReference type="InterPro" id="IPR011765">
    <property type="entry name" value="Pept_M16_N"/>
</dbReference>
<dbReference type="InterPro" id="IPR007863">
    <property type="entry name" value="Peptidase_M16_C"/>
</dbReference>
<gene>
    <name evidence="6" type="ORF">QQF64_028907</name>
</gene>
<keyword evidence="2" id="KW-0677">Repeat</keyword>
<dbReference type="SUPFAM" id="SSF50978">
    <property type="entry name" value="WD40 repeat-like"/>
    <property type="match status" value="1"/>
</dbReference>
<dbReference type="PROSITE" id="PS00678">
    <property type="entry name" value="WD_REPEATS_1"/>
    <property type="match status" value="2"/>
</dbReference>
<keyword evidence="1 3" id="KW-0853">WD repeat</keyword>
<keyword evidence="7" id="KW-1185">Reference proteome</keyword>
<feature type="repeat" description="WD" evidence="3">
    <location>
        <begin position="52"/>
        <end position="93"/>
    </location>
</feature>
<dbReference type="InterPro" id="IPR019775">
    <property type="entry name" value="WD40_repeat_CS"/>
</dbReference>
<feature type="repeat" description="WD" evidence="3">
    <location>
        <begin position="93"/>
        <end position="136"/>
    </location>
</feature>
<dbReference type="InterPro" id="IPR011249">
    <property type="entry name" value="Metalloenz_LuxS/M16"/>
</dbReference>
<dbReference type="SMART" id="SM00320">
    <property type="entry name" value="WD40"/>
    <property type="match status" value="4"/>
</dbReference>
<protein>
    <recommendedName>
        <fullName evidence="8">mRNA export factor</fullName>
    </recommendedName>
</protein>
<evidence type="ECO:0008006" key="8">
    <source>
        <dbReference type="Google" id="ProtNLM"/>
    </source>
</evidence>
<evidence type="ECO:0000259" key="4">
    <source>
        <dbReference type="Pfam" id="PF00675"/>
    </source>
</evidence>
<dbReference type="Pfam" id="PF00675">
    <property type="entry name" value="Peptidase_M16"/>
    <property type="match status" value="1"/>
</dbReference>
<name>A0ABR3N7Y8_9TELE</name>
<dbReference type="PROSITE" id="PS50082">
    <property type="entry name" value="WD_REPEATS_2"/>
    <property type="match status" value="3"/>
</dbReference>
<proteinExistence type="predicted"/>
<dbReference type="InterPro" id="IPR001680">
    <property type="entry name" value="WD40_rpt"/>
</dbReference>
<dbReference type="SUPFAM" id="SSF63411">
    <property type="entry name" value="LuxS/MPP-like metallohydrolase"/>
    <property type="match status" value="2"/>
</dbReference>
<organism evidence="6 7">
    <name type="scientific">Cirrhinus molitorella</name>
    <name type="common">mud carp</name>
    <dbReference type="NCBI Taxonomy" id="172907"/>
    <lineage>
        <taxon>Eukaryota</taxon>
        <taxon>Metazoa</taxon>
        <taxon>Chordata</taxon>
        <taxon>Craniata</taxon>
        <taxon>Vertebrata</taxon>
        <taxon>Euteleostomi</taxon>
        <taxon>Actinopterygii</taxon>
        <taxon>Neopterygii</taxon>
        <taxon>Teleostei</taxon>
        <taxon>Ostariophysi</taxon>
        <taxon>Cypriniformes</taxon>
        <taxon>Cyprinidae</taxon>
        <taxon>Labeoninae</taxon>
        <taxon>Labeonini</taxon>
        <taxon>Cirrhinus</taxon>
    </lineage>
</organism>
<evidence type="ECO:0000313" key="7">
    <source>
        <dbReference type="Proteomes" id="UP001558613"/>
    </source>
</evidence>
<feature type="domain" description="Peptidase M16 N-terminal" evidence="4">
    <location>
        <begin position="381"/>
        <end position="527"/>
    </location>
</feature>
<feature type="non-terminal residue" evidence="6">
    <location>
        <position position="1"/>
    </location>
</feature>
<dbReference type="InterPro" id="IPR036322">
    <property type="entry name" value="WD40_repeat_dom_sf"/>
</dbReference>
<evidence type="ECO:0000256" key="2">
    <source>
        <dbReference type="ARBA" id="ARBA00022737"/>
    </source>
</evidence>
<accession>A0ABR3N7Y8</accession>
<feature type="repeat" description="WD" evidence="3">
    <location>
        <begin position="246"/>
        <end position="280"/>
    </location>
</feature>
<reference evidence="6 7" key="1">
    <citation type="submission" date="2023-09" db="EMBL/GenBank/DDBJ databases">
        <authorList>
            <person name="Wang M."/>
        </authorList>
    </citation>
    <scope>NUCLEOTIDE SEQUENCE [LARGE SCALE GENOMIC DNA]</scope>
    <source>
        <strain evidence="6">GT-2023</strain>
        <tissue evidence="6">Liver</tissue>
    </source>
</reference>
<evidence type="ECO:0000313" key="6">
    <source>
        <dbReference type="EMBL" id="KAL1273045.1"/>
    </source>
</evidence>
<dbReference type="Gene3D" id="2.130.10.10">
    <property type="entry name" value="YVTN repeat-like/Quinoprotein amine dehydrogenase"/>
    <property type="match status" value="1"/>
</dbReference>
<sequence length="803" mass="88976">DVEVTSPPDDSISCLAFSPPTMPGNFLIGGSWANDVRCWEVQDNGQTVPKAQQMHTGPVLDVCWSDDGSKVFTASCDKTAKMWDLNSNQTIQIAQHEGPIRTIHWIKAPNYSCVMTGSWDKTLKFWDTRSPNPMMSLQMPERCYCADVVYPMAVVATAERGLIVYQLENQPSEFRRIESPLKHQHRCVAIFKDKQSKPTGFALGSIEGRVAIHYINPPNPAKDNFTFKCHRSNGTNTATPQDIYAVNAISFHPVHGTLATVGSDGRFSFWDKDARTKLKTSEQLDQPITACCFNNNGNIFAYASSYDWSKGHEYYNPQKKNYIFLRNAAEELKPRNKKCKLYWASEPLLLSLRRGQASVSYAQSLLGAPETRLTTLSNGLRIASEESNQATCTVGLWIGCGSRYESEKNNGAGFFLEHMAFKGTKKHPQSALEQAVESMGAHLSAYTSREHTAYYMKTLAKDLPKAVELLAEVVQSSSLSEADIEQQRSVVLRELEEVQGSLQDVCLDLLHATAFQGTPLSHSVLGPSANARTLTRNDLVEYINSHYKAPRMVLATAGGVNHDELVALAKQHFSGVSFEYEGDAVPVLSPCRFTGSEIRMRDDAIPLAHVAIAVEGAGAASPDIVPLMVANSIIGSYDITFGGGKHLSSRLARLAAELNLCHSFQAFHSSYSDTGLLGIYFVTDKHKIEDMMHWAQNAWMNLCTTVTESDVARAKNALKASLVGQLNGTTPVCDDIGRHILNYGRRIPLAEWDARIEAVTPRIVRDVCSKYIYDKCPAVSAVGPVEQLPDYNRMRSAMYWLRF</sequence>
<dbReference type="PANTHER" id="PTHR11851">
    <property type="entry name" value="METALLOPROTEASE"/>
    <property type="match status" value="1"/>
</dbReference>
<dbReference type="Pfam" id="PF05193">
    <property type="entry name" value="Peptidase_M16_C"/>
    <property type="match status" value="1"/>
</dbReference>
<evidence type="ECO:0000259" key="5">
    <source>
        <dbReference type="Pfam" id="PF05193"/>
    </source>
</evidence>
<evidence type="ECO:0000256" key="1">
    <source>
        <dbReference type="ARBA" id="ARBA00022574"/>
    </source>
</evidence>
<dbReference type="Pfam" id="PF00400">
    <property type="entry name" value="WD40"/>
    <property type="match status" value="3"/>
</dbReference>
<dbReference type="InterPro" id="IPR050361">
    <property type="entry name" value="MPP/UQCRC_Complex"/>
</dbReference>
<dbReference type="EMBL" id="JAYMGO010000006">
    <property type="protein sequence ID" value="KAL1273045.1"/>
    <property type="molecule type" value="Genomic_DNA"/>
</dbReference>
<dbReference type="PROSITE" id="PS50294">
    <property type="entry name" value="WD_REPEATS_REGION"/>
    <property type="match status" value="1"/>
</dbReference>